<evidence type="ECO:0000313" key="4">
    <source>
        <dbReference type="EMBL" id="MCZ4548836.1"/>
    </source>
</evidence>
<reference evidence="4" key="1">
    <citation type="submission" date="2022-12" db="EMBL/GenBank/DDBJ databases">
        <authorList>
            <person name="Krivoruchko A.V."/>
            <person name="Elkin A."/>
        </authorList>
    </citation>
    <scope>NUCLEOTIDE SEQUENCE</scope>
    <source>
        <strain evidence="4">IEGM 1388</strain>
    </source>
</reference>
<evidence type="ECO:0000256" key="1">
    <source>
        <dbReference type="SAM" id="MobiDB-lite"/>
    </source>
</evidence>
<evidence type="ECO:0000259" key="3">
    <source>
        <dbReference type="SMART" id="SM00278"/>
    </source>
</evidence>
<feature type="compositionally biased region" description="Acidic residues" evidence="1">
    <location>
        <begin position="55"/>
        <end position="68"/>
    </location>
</feature>
<feature type="compositionally biased region" description="Low complexity" evidence="1">
    <location>
        <begin position="222"/>
        <end position="234"/>
    </location>
</feature>
<keyword evidence="4" id="KW-0238">DNA-binding</keyword>
<name>A0ABT4MRB1_GORRU</name>
<dbReference type="InterPro" id="IPR051675">
    <property type="entry name" value="Endo/Exo/Phosphatase_dom_1"/>
</dbReference>
<dbReference type="SMART" id="SM00278">
    <property type="entry name" value="HhH1"/>
    <property type="match status" value="2"/>
</dbReference>
<feature type="transmembrane region" description="Helical" evidence="2">
    <location>
        <begin position="81"/>
        <end position="102"/>
    </location>
</feature>
<feature type="region of interest" description="Disordered" evidence="1">
    <location>
        <begin position="1"/>
        <end position="74"/>
    </location>
</feature>
<dbReference type="InterPro" id="IPR003583">
    <property type="entry name" value="Hlx-hairpin-Hlx_DNA-bd_motif"/>
</dbReference>
<feature type="domain" description="Helix-hairpin-helix DNA-binding motif class 1" evidence="3">
    <location>
        <begin position="277"/>
        <end position="296"/>
    </location>
</feature>
<dbReference type="SUPFAM" id="SSF47781">
    <property type="entry name" value="RuvA domain 2-like"/>
    <property type="match status" value="1"/>
</dbReference>
<dbReference type="InterPro" id="IPR019554">
    <property type="entry name" value="Soluble_ligand-bd"/>
</dbReference>
<dbReference type="Pfam" id="PF12836">
    <property type="entry name" value="HHH_3"/>
    <property type="match status" value="1"/>
</dbReference>
<accession>A0ABT4MRB1</accession>
<dbReference type="NCBIfam" id="TIGR00426">
    <property type="entry name" value="competence protein ComEA helix-hairpin-helix repeat region"/>
    <property type="match status" value="1"/>
</dbReference>
<dbReference type="Gene3D" id="3.10.560.10">
    <property type="entry name" value="Outer membrane lipoprotein wza domain like"/>
    <property type="match status" value="1"/>
</dbReference>
<gene>
    <name evidence="4" type="ORF">O4213_02505</name>
</gene>
<dbReference type="InterPro" id="IPR010994">
    <property type="entry name" value="RuvA_2-like"/>
</dbReference>
<dbReference type="InterPro" id="IPR004509">
    <property type="entry name" value="Competence_ComEA_HhH"/>
</dbReference>
<dbReference type="GO" id="GO:0003677">
    <property type="term" value="F:DNA binding"/>
    <property type="evidence" value="ECO:0007669"/>
    <property type="project" value="UniProtKB-KW"/>
</dbReference>
<evidence type="ECO:0000313" key="5">
    <source>
        <dbReference type="Proteomes" id="UP001067235"/>
    </source>
</evidence>
<dbReference type="PANTHER" id="PTHR21180">
    <property type="entry name" value="ENDONUCLEASE/EXONUCLEASE/PHOSPHATASE FAMILY DOMAIN-CONTAINING PROTEIN 1"/>
    <property type="match status" value="1"/>
</dbReference>
<evidence type="ECO:0000256" key="2">
    <source>
        <dbReference type="SAM" id="Phobius"/>
    </source>
</evidence>
<dbReference type="EMBL" id="JAPWIE010000001">
    <property type="protein sequence ID" value="MCZ4548836.1"/>
    <property type="molecule type" value="Genomic_DNA"/>
</dbReference>
<keyword evidence="2" id="KW-1133">Transmembrane helix</keyword>
<keyword evidence="2" id="KW-0472">Membrane</keyword>
<protein>
    <submittedName>
        <fullName evidence="4">ComEA family DNA-binding protein</fullName>
    </submittedName>
</protein>
<dbReference type="PANTHER" id="PTHR21180:SF32">
    <property type="entry name" value="ENDONUCLEASE_EXONUCLEASE_PHOSPHATASE FAMILY DOMAIN-CONTAINING PROTEIN 1"/>
    <property type="match status" value="1"/>
</dbReference>
<organism evidence="4 5">
    <name type="scientific">Gordonia rubripertincta</name>
    <name type="common">Rhodococcus corallinus</name>
    <dbReference type="NCBI Taxonomy" id="36822"/>
    <lineage>
        <taxon>Bacteria</taxon>
        <taxon>Bacillati</taxon>
        <taxon>Actinomycetota</taxon>
        <taxon>Actinomycetes</taxon>
        <taxon>Mycobacteriales</taxon>
        <taxon>Gordoniaceae</taxon>
        <taxon>Gordonia</taxon>
    </lineage>
</organism>
<dbReference type="Gene3D" id="1.10.150.320">
    <property type="entry name" value="Photosystem II 12 kDa extrinsic protein"/>
    <property type="match status" value="1"/>
</dbReference>
<dbReference type="RefSeq" id="WP_301569319.1">
    <property type="nucleotide sequence ID" value="NZ_JAPWIE010000001.1"/>
</dbReference>
<sequence length="299" mass="30344">MSSNLDRLAASEPEPLGPPQPSAPDAAVPAWLGSAQWLHDSPVDDSAAERRWSDESIDDPFDPGDPDSDGPLRRRWRSTPAAAIGLVIVGVLATLVALYTAFADGASGADVPVAFPETAGAATSSTASVQTADPPAELVISVVGLVHRPGLVRLPPQSRVADALEKAGGAKNGADLLSLNLAQPLRDGDQILVGFADPAGGPQMRSAVVAVDGAGGAPPPSAGATTGALPPAAAEQPRVDLNTATEAELDTLPGVGPVTAAAIIAWRNANGRFSSVDQLAEVDGIGPARLEKLRDRVTV</sequence>
<dbReference type="Proteomes" id="UP001067235">
    <property type="component" value="Unassembled WGS sequence"/>
</dbReference>
<feature type="region of interest" description="Disordered" evidence="1">
    <location>
        <begin position="214"/>
        <end position="234"/>
    </location>
</feature>
<keyword evidence="5" id="KW-1185">Reference proteome</keyword>
<feature type="domain" description="Helix-hairpin-helix DNA-binding motif class 1" evidence="3">
    <location>
        <begin position="247"/>
        <end position="266"/>
    </location>
</feature>
<proteinExistence type="predicted"/>
<keyword evidence="2" id="KW-0812">Transmembrane</keyword>
<comment type="caution">
    <text evidence="4">The sequence shown here is derived from an EMBL/GenBank/DDBJ whole genome shotgun (WGS) entry which is preliminary data.</text>
</comment>
<dbReference type="Pfam" id="PF10531">
    <property type="entry name" value="SLBB"/>
    <property type="match status" value="1"/>
</dbReference>